<dbReference type="Proteomes" id="UP001165583">
    <property type="component" value="Unassembled WGS sequence"/>
</dbReference>
<dbReference type="InterPro" id="IPR008651">
    <property type="entry name" value="Uncharacterised_HicB"/>
</dbReference>
<protein>
    <submittedName>
        <fullName evidence="1">Type II toxin-antitoxin system HicB family antitoxin</fullName>
    </submittedName>
</protein>
<evidence type="ECO:0000313" key="1">
    <source>
        <dbReference type="EMBL" id="MCT2400421.1"/>
    </source>
</evidence>
<accession>A0ABT2I6J3</accession>
<sequence length="133" mass="15537">MNNRNSSDREFSGRFQIRINPNLHKRLFDLSNGMNCSINDIIEISSNYSLNNEDFINYLDDYLHGAVMIINNGMPTAHLVRRNVISFSHVDRNKILITFKVKRGSVWQQAEVLADLEQNPTILRRFKEWSIPN</sequence>
<gene>
    <name evidence="1" type="ORF">NZK81_12745</name>
</gene>
<dbReference type="RefSeq" id="WP_260046469.1">
    <property type="nucleotide sequence ID" value="NZ_JANZXA010000008.1"/>
</dbReference>
<evidence type="ECO:0000313" key="2">
    <source>
        <dbReference type="Proteomes" id="UP001165583"/>
    </source>
</evidence>
<reference evidence="1" key="1">
    <citation type="submission" date="2022-09" db="EMBL/GenBank/DDBJ databases">
        <title>Novosphingobium sp. Nov., a polycyclic aromatic hydrocarbon-degrading bacterium isolated form mangrove sediments in HongKong.</title>
        <authorList>
            <person name="Hu Z."/>
        </authorList>
    </citation>
    <scope>NUCLEOTIDE SEQUENCE</scope>
    <source>
        <strain evidence="1">HK4-1</strain>
    </source>
</reference>
<dbReference type="EMBL" id="JANZXA010000008">
    <property type="protein sequence ID" value="MCT2400421.1"/>
    <property type="molecule type" value="Genomic_DNA"/>
</dbReference>
<proteinExistence type="predicted"/>
<organism evidence="1 2">
    <name type="scientific">Novosphingobium mangrovi</name>
    <name type="common">ex Huang et al. 2023</name>
    <dbReference type="NCBI Taxonomy" id="2976432"/>
    <lineage>
        <taxon>Bacteria</taxon>
        <taxon>Pseudomonadati</taxon>
        <taxon>Pseudomonadota</taxon>
        <taxon>Alphaproteobacteria</taxon>
        <taxon>Sphingomonadales</taxon>
        <taxon>Sphingomonadaceae</taxon>
        <taxon>Novosphingobium</taxon>
    </lineage>
</organism>
<dbReference type="Pfam" id="PF05534">
    <property type="entry name" value="HicB"/>
    <property type="match status" value="1"/>
</dbReference>
<comment type="caution">
    <text evidence="1">The sequence shown here is derived from an EMBL/GenBank/DDBJ whole genome shotgun (WGS) entry which is preliminary data.</text>
</comment>
<name>A0ABT2I6J3_9SPHN</name>
<keyword evidence="2" id="KW-1185">Reference proteome</keyword>